<dbReference type="GO" id="GO:0008168">
    <property type="term" value="F:methyltransferase activity"/>
    <property type="evidence" value="ECO:0007669"/>
    <property type="project" value="UniProtKB-KW"/>
</dbReference>
<dbReference type="EMBL" id="JBHSWT010000013">
    <property type="protein sequence ID" value="MFC6770142.1"/>
    <property type="molecule type" value="Genomic_DNA"/>
</dbReference>
<dbReference type="Pfam" id="PF01555">
    <property type="entry name" value="N6_N4_Mtase"/>
    <property type="match status" value="1"/>
</dbReference>
<dbReference type="InterPro" id="IPR029063">
    <property type="entry name" value="SAM-dependent_MTases_sf"/>
</dbReference>
<comment type="caution">
    <text evidence="6">The sequence shown here is derived from an EMBL/GenBank/DDBJ whole genome shotgun (WGS) entry which is preliminary data.</text>
</comment>
<evidence type="ECO:0000313" key="7">
    <source>
        <dbReference type="Proteomes" id="UP001596274"/>
    </source>
</evidence>
<proteinExistence type="predicted"/>
<keyword evidence="1 6" id="KW-0489">Methyltransferase</keyword>
<keyword evidence="2 6" id="KW-0808">Transferase</keyword>
<evidence type="ECO:0000259" key="5">
    <source>
        <dbReference type="Pfam" id="PF01555"/>
    </source>
</evidence>
<dbReference type="InterPro" id="IPR002941">
    <property type="entry name" value="DNA_methylase_N4/N6"/>
</dbReference>
<reference evidence="6 7" key="1">
    <citation type="journal article" date="2019" name="Int. J. Syst. Evol. Microbiol.">
        <title>The Global Catalogue of Microorganisms (GCM) 10K type strain sequencing project: providing services to taxonomists for standard genome sequencing and annotation.</title>
        <authorList>
            <consortium name="The Broad Institute Genomics Platform"/>
            <consortium name="The Broad Institute Genome Sequencing Center for Infectious Disease"/>
            <person name="Wu L."/>
            <person name="Ma J."/>
        </authorList>
    </citation>
    <scope>NUCLEOTIDE SEQUENCE [LARGE SCALE GENOMIC DNA]</scope>
    <source>
        <strain evidence="6 7">PJ61</strain>
    </source>
</reference>
<name>A0ABD5T2P3_9EURY</name>
<protein>
    <submittedName>
        <fullName evidence="6">Site-specific DNA-methyltransferase</fullName>
        <ecNumber evidence="6">2.1.1.-</ecNumber>
    </submittedName>
</protein>
<evidence type="ECO:0000256" key="2">
    <source>
        <dbReference type="ARBA" id="ARBA00022679"/>
    </source>
</evidence>
<sequence length="1026" mass="119991">MSKQVTRDGNREQLQELLRDLFQFDAADLDFGVYRILNQRRDRIEQFIEEDLLDAVDESLESLADAKRAEIEEELEEKAAELRQDWDDDIFNPDGSLKDQYTNLGQKDLEEYQDLWETREDVAVAEETEARIFNDLYRFFSRYYEDGDFHTKRRISSKDSKYYVPYNGEETYFHWANNDQYYVKTGEHFTDYRFDANEWTVEFRLEEADVPQDNVKGDSRYFVLGRGDPVSTDGDEQTVTIRFQYRQITEDEADDYVEAYNEATGDDRSSFAHMTPKMRCDALEGRILGYVEDEESERILTAEKDDEATSTVLKSHLTRYVSENSMDYFVHKDLQTFLEGELEFFLQNEVLDVDELIKADDGSSPPVLRARTVRKIAERIITFLAQIEDFQKRLFEKKKFVVQTDYMVTLDQVPDDLYDEILENDEQLEQWQDVYKTDQWDTDLKWQGEFDQTFLNNHPYVMIDTGLFDDEFKLKLLSAFENLEEATDGVLINSENFQALNLLMEKYRNEVDCTYIDPPYNTGGRDFFYKDQYRHSSWLAMMSDRLNLSQNISSESGVLFGTIDDNEFDNFKKVLDRQFGPANFVTSVAWNKKISPSNDATWFSNDHDHVFAFAKDKSKWRPNRLPRSEEQKEYYRNPDDDQRGPWNSVAYTCNKSKEERPNLYYPITNPNTGEEVWPSKTAVWAYSKEACEKHKEQDRLYWGQDGTASKPRLKNFLKDAGDIVPRTVWEHSDVGSTQEATSEVLGMFPDGGFSNPKPVRLMEHILRIGSSDGSLVLDYFAGSGSFAEGAISLKRQDDGRRKYVLVEMADYFDDLVRPRIQKAVFGSEWEDGIPENREGVSQVVKYQRLESYEDALNNITLTELESPQQTLVEEEVDNYTQGYMLDLESQNSASLLPEGTFDEPFSYELRIEQNGTSREPTTVDLVETFHYLIGADVRQYWQETHQERKYVVTECEVDTESGVETVLTAWRPTEDIDYEEEKDWFDDEFDSKSYDRVYVNGESQIAQAEPLEIMFREKMEESPNVA</sequence>
<feature type="compositionally biased region" description="Basic and acidic residues" evidence="4">
    <location>
        <begin position="626"/>
        <end position="641"/>
    </location>
</feature>
<keyword evidence="7" id="KW-1185">Reference proteome</keyword>
<dbReference type="PRINTS" id="PR00506">
    <property type="entry name" value="D21N6MTFRASE"/>
</dbReference>
<gene>
    <name evidence="6" type="ORF">ACFQDD_01145</name>
</gene>
<evidence type="ECO:0000256" key="3">
    <source>
        <dbReference type="ARBA" id="ARBA00022691"/>
    </source>
</evidence>
<dbReference type="EC" id="2.1.1.-" evidence="6"/>
<feature type="domain" description="DNA methylase N-4/N-6" evidence="5">
    <location>
        <begin position="511"/>
        <end position="810"/>
    </location>
</feature>
<evidence type="ECO:0000256" key="4">
    <source>
        <dbReference type="SAM" id="MobiDB-lite"/>
    </source>
</evidence>
<evidence type="ECO:0000313" key="6">
    <source>
        <dbReference type="EMBL" id="MFC6770142.1"/>
    </source>
</evidence>
<dbReference type="InterPro" id="IPR002295">
    <property type="entry name" value="N4/N6-MTase_EcoPI_Mod-like"/>
</dbReference>
<accession>A0ABD5T2P3</accession>
<dbReference type="GO" id="GO:0032259">
    <property type="term" value="P:methylation"/>
    <property type="evidence" value="ECO:0007669"/>
    <property type="project" value="UniProtKB-KW"/>
</dbReference>
<dbReference type="Gene3D" id="3.40.50.150">
    <property type="entry name" value="Vaccinia Virus protein VP39"/>
    <property type="match status" value="1"/>
</dbReference>
<dbReference type="AlphaFoldDB" id="A0ABD5T2P3"/>
<evidence type="ECO:0000256" key="1">
    <source>
        <dbReference type="ARBA" id="ARBA00022603"/>
    </source>
</evidence>
<organism evidence="6 7">
    <name type="scientific">Halorubrum pallidum</name>
    <dbReference type="NCBI Taxonomy" id="1526114"/>
    <lineage>
        <taxon>Archaea</taxon>
        <taxon>Methanobacteriati</taxon>
        <taxon>Methanobacteriota</taxon>
        <taxon>Stenosarchaea group</taxon>
        <taxon>Halobacteria</taxon>
        <taxon>Halobacteriales</taxon>
        <taxon>Haloferacaceae</taxon>
        <taxon>Halorubrum</taxon>
    </lineage>
</organism>
<keyword evidence="3" id="KW-0949">S-adenosyl-L-methionine</keyword>
<dbReference type="SUPFAM" id="SSF53335">
    <property type="entry name" value="S-adenosyl-L-methionine-dependent methyltransferases"/>
    <property type="match status" value="1"/>
</dbReference>
<dbReference type="Proteomes" id="UP001596274">
    <property type="component" value="Unassembled WGS sequence"/>
</dbReference>
<feature type="region of interest" description="Disordered" evidence="4">
    <location>
        <begin position="622"/>
        <end position="641"/>
    </location>
</feature>